<dbReference type="InterPro" id="IPR009993">
    <property type="entry name" value="WecF"/>
</dbReference>
<protein>
    <submittedName>
        <fullName evidence="6">4-alpha-L-fucosyltransferase</fullName>
        <ecNumber evidence="6">2.4.1.-</ecNumber>
    </submittedName>
</protein>
<dbReference type="EMBL" id="UGSO01000001">
    <property type="protein sequence ID" value="SUB19089.1"/>
    <property type="molecule type" value="Genomic_DNA"/>
</dbReference>
<keyword evidence="7" id="KW-1185">Reference proteome</keyword>
<evidence type="ECO:0000256" key="1">
    <source>
        <dbReference type="ARBA" id="ARBA00022475"/>
    </source>
</evidence>
<keyword evidence="2" id="KW-0997">Cell inner membrane</keyword>
<dbReference type="GO" id="GO:0009246">
    <property type="term" value="P:enterobacterial common antigen biosynthetic process"/>
    <property type="evidence" value="ECO:0007669"/>
    <property type="project" value="InterPro"/>
</dbReference>
<proteinExistence type="predicted"/>
<sequence length="59" mass="6545">MWQSSSFRYCSVEDTLSPAVIAEARRQLMSCDKQAIAFFAPGYLAGWRAALQLSEGELS</sequence>
<evidence type="ECO:0000256" key="2">
    <source>
        <dbReference type="ARBA" id="ARBA00022519"/>
    </source>
</evidence>
<keyword evidence="3 6" id="KW-0328">Glycosyltransferase</keyword>
<evidence type="ECO:0000256" key="4">
    <source>
        <dbReference type="ARBA" id="ARBA00022679"/>
    </source>
</evidence>
<reference evidence="6 7" key="1">
    <citation type="submission" date="2018-06" db="EMBL/GenBank/DDBJ databases">
        <authorList>
            <consortium name="Pathogen Informatics"/>
            <person name="Doyle S."/>
        </authorList>
    </citation>
    <scope>NUCLEOTIDE SEQUENCE [LARGE SCALE GENOMIC DNA]</scope>
    <source>
        <strain evidence="6 7">NCTC9381</strain>
    </source>
</reference>
<evidence type="ECO:0000313" key="6">
    <source>
        <dbReference type="EMBL" id="SUB19089.1"/>
    </source>
</evidence>
<evidence type="ECO:0000256" key="5">
    <source>
        <dbReference type="ARBA" id="ARBA00023136"/>
    </source>
</evidence>
<organism evidence="6 7">
    <name type="scientific">Enterobacter agglomerans</name>
    <name type="common">Erwinia herbicola</name>
    <name type="synonym">Pantoea agglomerans</name>
    <dbReference type="NCBI Taxonomy" id="549"/>
    <lineage>
        <taxon>Bacteria</taxon>
        <taxon>Pseudomonadati</taxon>
        <taxon>Pseudomonadota</taxon>
        <taxon>Gammaproteobacteria</taxon>
        <taxon>Enterobacterales</taxon>
        <taxon>Erwiniaceae</taxon>
        <taxon>Pantoea</taxon>
        <taxon>Pantoea agglomerans group</taxon>
    </lineage>
</organism>
<dbReference type="Proteomes" id="UP000254640">
    <property type="component" value="Unassembled WGS sequence"/>
</dbReference>
<keyword evidence="1" id="KW-1003">Cell membrane</keyword>
<name>A0A379ANA0_ENTAG</name>
<keyword evidence="4 6" id="KW-0808">Transferase</keyword>
<gene>
    <name evidence="6" type="primary">wecF_1</name>
    <name evidence="6" type="ORF">NCTC9381_05089</name>
</gene>
<evidence type="ECO:0000256" key="3">
    <source>
        <dbReference type="ARBA" id="ARBA00022676"/>
    </source>
</evidence>
<dbReference type="GO" id="GO:0008417">
    <property type="term" value="F:fucosyltransferase activity"/>
    <property type="evidence" value="ECO:0007669"/>
    <property type="project" value="InterPro"/>
</dbReference>
<keyword evidence="5" id="KW-0472">Membrane</keyword>
<evidence type="ECO:0000313" key="7">
    <source>
        <dbReference type="Proteomes" id="UP000254640"/>
    </source>
</evidence>
<accession>A0A379ANA0</accession>
<dbReference type="AlphaFoldDB" id="A0A379ANA0"/>
<dbReference type="EC" id="2.4.1.-" evidence="6"/>
<dbReference type="Pfam" id="PF07429">
    <property type="entry name" value="Glyco_transf_56"/>
    <property type="match status" value="1"/>
</dbReference>